<dbReference type="Proteomes" id="UP000831534">
    <property type="component" value="Chromosome"/>
</dbReference>
<dbReference type="PROSITE" id="PS51740">
    <property type="entry name" value="SPOVT_ABRB"/>
    <property type="match status" value="1"/>
</dbReference>
<dbReference type="InterPro" id="IPR007159">
    <property type="entry name" value="SpoVT-AbrB_dom"/>
</dbReference>
<feature type="domain" description="SpoVT-AbrB" evidence="2">
    <location>
        <begin position="4"/>
        <end position="46"/>
    </location>
</feature>
<organism evidence="3 4">
    <name type="scientific">Conchiformibius kuhniae</name>
    <dbReference type="NCBI Taxonomy" id="211502"/>
    <lineage>
        <taxon>Bacteria</taxon>
        <taxon>Pseudomonadati</taxon>
        <taxon>Pseudomonadota</taxon>
        <taxon>Betaproteobacteria</taxon>
        <taxon>Neisseriales</taxon>
        <taxon>Neisseriaceae</taxon>
        <taxon>Conchiformibius</taxon>
    </lineage>
</organism>
<dbReference type="EMBL" id="CP091521">
    <property type="protein sequence ID" value="UOP05583.1"/>
    <property type="molecule type" value="Genomic_DNA"/>
</dbReference>
<reference evidence="3" key="2">
    <citation type="submission" date="2024-09" db="EMBL/GenBank/DDBJ databases">
        <authorList>
            <person name="Veyrier F.J."/>
        </authorList>
    </citation>
    <scope>NUCLEOTIDE SEQUENCE</scope>
    <source>
        <strain evidence="3">17694</strain>
    </source>
</reference>
<keyword evidence="1" id="KW-0238">DNA-binding</keyword>
<dbReference type="InterPro" id="IPR047976">
    <property type="entry name" value="Anti_VapB2-like"/>
</dbReference>
<keyword evidence="4" id="KW-1185">Reference proteome</keyword>
<evidence type="ECO:0000256" key="1">
    <source>
        <dbReference type="PROSITE-ProRule" id="PRU01076"/>
    </source>
</evidence>
<gene>
    <name evidence="3" type="primary">vapB</name>
    <name evidence="3" type="ORF">LVJ77_05640</name>
</gene>
<name>A0A8T9N0Q9_9NEIS</name>
<protein>
    <submittedName>
        <fullName evidence="3">Type II toxin-antitoxin system VapB family antitoxin</fullName>
    </submittedName>
</protein>
<dbReference type="KEGG" id="ckh:LVJ77_05640"/>
<evidence type="ECO:0000259" key="2">
    <source>
        <dbReference type="PROSITE" id="PS51740"/>
    </source>
</evidence>
<evidence type="ECO:0000313" key="4">
    <source>
        <dbReference type="Proteomes" id="UP000831534"/>
    </source>
</evidence>
<proteinExistence type="predicted"/>
<dbReference type="Gene3D" id="2.10.260.10">
    <property type="match status" value="1"/>
</dbReference>
<dbReference type="RefSeq" id="WP_027009814.1">
    <property type="nucleotide sequence ID" value="NZ_CP091521.1"/>
</dbReference>
<accession>A0A8T9N0Q9</accession>
<dbReference type="GO" id="GO:0003677">
    <property type="term" value="F:DNA binding"/>
    <property type="evidence" value="ECO:0007669"/>
    <property type="project" value="UniProtKB-UniRule"/>
</dbReference>
<dbReference type="AlphaFoldDB" id="A0A8T9N0Q9"/>
<evidence type="ECO:0000313" key="3">
    <source>
        <dbReference type="EMBL" id="UOP05583.1"/>
    </source>
</evidence>
<dbReference type="NCBIfam" id="NF040493">
    <property type="entry name" value="TA_anti_VapB"/>
    <property type="match status" value="1"/>
</dbReference>
<dbReference type="Pfam" id="PF04014">
    <property type="entry name" value="MazE_antitoxin"/>
    <property type="match status" value="1"/>
</dbReference>
<sequence>MPQATLFKNNRSQAVRLPKAVAFPEHVEKVEVLVLGNARLLTPVAHVWDDWFAQLPATDFPERECAVQAERENFDD</sequence>
<dbReference type="InterPro" id="IPR037914">
    <property type="entry name" value="SpoVT-AbrB_sf"/>
</dbReference>
<reference evidence="3" key="1">
    <citation type="journal article" date="2022" name="Res Sq">
        <title>Evolution of multicellular longitudinally dividing oral cavity symbionts (Neisseriaceae).</title>
        <authorList>
            <person name="Nyongesa S."/>
            <person name="Weber P."/>
            <person name="Bernet E."/>
            <person name="Pullido F."/>
            <person name="Nieckarz M."/>
            <person name="Delaby M."/>
            <person name="Nieves C."/>
            <person name="Viehboeck T."/>
            <person name="Krause N."/>
            <person name="Rivera-Millot A."/>
            <person name="Nakamura A."/>
            <person name="Vischer N."/>
            <person name="VanNieuwenhze M."/>
            <person name="Brun Y."/>
            <person name="Cava F."/>
            <person name="Bulgheresi S."/>
            <person name="Veyrier F."/>
        </authorList>
    </citation>
    <scope>NUCLEOTIDE SEQUENCE</scope>
    <source>
        <strain evidence="3">17694</strain>
    </source>
</reference>
<dbReference type="SUPFAM" id="SSF89447">
    <property type="entry name" value="AbrB/MazE/MraZ-like"/>
    <property type="match status" value="1"/>
</dbReference>